<comment type="caution">
    <text evidence="1">The sequence shown here is derived from an EMBL/GenBank/DDBJ whole genome shotgun (WGS) entry which is preliminary data.</text>
</comment>
<proteinExistence type="predicted"/>
<gene>
    <name evidence="1" type="ORF">FCN18_24655</name>
</gene>
<dbReference type="RefSeq" id="WP_137096216.1">
    <property type="nucleotide sequence ID" value="NZ_SWMS01000015.1"/>
</dbReference>
<evidence type="ECO:0000313" key="1">
    <source>
        <dbReference type="EMBL" id="TKG66658.1"/>
    </source>
</evidence>
<dbReference type="Proteomes" id="UP000309992">
    <property type="component" value="Unassembled WGS sequence"/>
</dbReference>
<sequence length="93" mass="10046">MPMLGRDFAPSVVYTEDGLRWHKVLTRGPLITQGVDAPIVRLTVEGEDGAVFRRRVKAWADYATAATPSAQRSGAELGGDIAALARTPARLVR</sequence>
<accession>A0ABY2RZE7</accession>
<evidence type="ECO:0000313" key="2">
    <source>
        <dbReference type="Proteomes" id="UP000309992"/>
    </source>
</evidence>
<dbReference type="EMBL" id="SWMS01000015">
    <property type="protein sequence ID" value="TKG66658.1"/>
    <property type="molecule type" value="Genomic_DNA"/>
</dbReference>
<name>A0ABY2RZE7_9PSEU</name>
<reference evidence="1 2" key="1">
    <citation type="journal article" date="2015" name="Antonie Van Leeuwenhoek">
        <title>Prauserella endophytica sp. nov., an endophytic actinobacterium isolated from Tamarix taklamakanensis.</title>
        <authorList>
            <person name="Liu J.M."/>
            <person name="Habden X."/>
            <person name="Guo L."/>
            <person name="Tuo L."/>
            <person name="Jiang Z.K."/>
            <person name="Liu S.W."/>
            <person name="Liu X.F."/>
            <person name="Chen L."/>
            <person name="Li R.F."/>
            <person name="Zhang Y.Q."/>
            <person name="Sun C.H."/>
        </authorList>
    </citation>
    <scope>NUCLEOTIDE SEQUENCE [LARGE SCALE GENOMIC DNA]</scope>
    <source>
        <strain evidence="1 2">CGMCC 4.7182</strain>
    </source>
</reference>
<keyword evidence="2" id="KW-1185">Reference proteome</keyword>
<organism evidence="1 2">
    <name type="scientific">Prauserella endophytica</name>
    <dbReference type="NCBI Taxonomy" id="1592324"/>
    <lineage>
        <taxon>Bacteria</taxon>
        <taxon>Bacillati</taxon>
        <taxon>Actinomycetota</taxon>
        <taxon>Actinomycetes</taxon>
        <taxon>Pseudonocardiales</taxon>
        <taxon>Pseudonocardiaceae</taxon>
        <taxon>Prauserella</taxon>
        <taxon>Prauserella coralliicola group</taxon>
    </lineage>
</organism>
<protein>
    <submittedName>
        <fullName evidence="1">Uncharacterized protein</fullName>
    </submittedName>
</protein>